<evidence type="ECO:0000256" key="2">
    <source>
        <dbReference type="ARBA" id="ARBA00022448"/>
    </source>
</evidence>
<evidence type="ECO:0000256" key="10">
    <source>
        <dbReference type="SAM" id="MobiDB-lite"/>
    </source>
</evidence>
<feature type="compositionally biased region" description="Polar residues" evidence="10">
    <location>
        <begin position="213"/>
        <end position="225"/>
    </location>
</feature>
<dbReference type="SUPFAM" id="SSF50729">
    <property type="entry name" value="PH domain-like"/>
    <property type="match status" value="1"/>
</dbReference>
<dbReference type="Pfam" id="PF00638">
    <property type="entry name" value="Ran_BP1"/>
    <property type="match status" value="1"/>
</dbReference>
<dbReference type="GO" id="GO:0005643">
    <property type="term" value="C:nuclear pore"/>
    <property type="evidence" value="ECO:0007669"/>
    <property type="project" value="UniProtKB-SubCell"/>
</dbReference>
<dbReference type="PROSITE" id="PS50196">
    <property type="entry name" value="RANBD1"/>
    <property type="match status" value="1"/>
</dbReference>
<proteinExistence type="predicted"/>
<dbReference type="FunCoup" id="A0A6J2YX01">
    <property type="interactions" value="1454"/>
</dbReference>
<keyword evidence="2" id="KW-0813">Transport</keyword>
<feature type="compositionally biased region" description="Polar residues" evidence="10">
    <location>
        <begin position="270"/>
        <end position="285"/>
    </location>
</feature>
<dbReference type="GO" id="GO:0051028">
    <property type="term" value="P:mRNA transport"/>
    <property type="evidence" value="ECO:0007669"/>
    <property type="project" value="UniProtKB-KW"/>
</dbReference>
<dbReference type="InterPro" id="IPR000156">
    <property type="entry name" value="Ran_bind_dom"/>
</dbReference>
<name>A0A6J2YX01_SITOR</name>
<keyword evidence="5" id="KW-0653">Protein transport</keyword>
<keyword evidence="4" id="KW-0509">mRNA transport</keyword>
<dbReference type="InterPro" id="IPR045255">
    <property type="entry name" value="RanBP1-like"/>
</dbReference>
<sequence>MAGKRGASTELSQDNWDEEDDVEVQGTFQKATNDILKKRIIKTAKRRNPIRAEGDEKKSAFASFTGFTNKPLGGDFSFLSGTSKSDSSPKTNGIDSKASKEGGLFNLNPKGNSSSIFGAPTALGGSSNIFGSTANSTNPINPIVPSSSTISNKSEKFCSKLKGLNESVSKWISMKVTENPLVSLQPIFKDYEKYLDEIEKEDNKEANKPDKQTIPTFNFTPSPAKNNIAIPDSTTEKSTDKDSSTVPTFKFGIPTSSSAPKPTFGLGLGLTNNDSGTVKPNNDSTAIKPFPSLTTSNTSSIPTFSFGNPKSNDLPPPASTGFSFSNVNNQQEKSNQNKDNNEDDEENEPPKVEIQPVIEKDSLYTTRCKVFVKKGKEYSDRGIGNLFLKPIENSEKVQLIVRAETTLGNLLLNFILSKNVPTQRMGKQNVMLVAVPTPDVKPPPVPLLIKVKSAEEADQLLEVLEKYKK</sequence>
<evidence type="ECO:0000259" key="11">
    <source>
        <dbReference type="PROSITE" id="PS50196"/>
    </source>
</evidence>
<feature type="compositionally biased region" description="Low complexity" evidence="10">
    <location>
        <begin position="325"/>
        <end position="334"/>
    </location>
</feature>
<dbReference type="OrthoDB" id="10062131at2759"/>
<keyword evidence="8" id="KW-0906">Nuclear pore complex</keyword>
<accession>A0A6J2YX01</accession>
<feature type="compositionally biased region" description="Polar residues" evidence="10">
    <location>
        <begin position="79"/>
        <end position="94"/>
    </location>
</feature>
<evidence type="ECO:0000313" key="13">
    <source>
        <dbReference type="RefSeq" id="XP_030767774.1"/>
    </source>
</evidence>
<feature type="region of interest" description="Disordered" evidence="10">
    <location>
        <begin position="78"/>
        <end position="105"/>
    </location>
</feature>
<dbReference type="RefSeq" id="XP_030767774.1">
    <property type="nucleotide sequence ID" value="XM_030911914.1"/>
</dbReference>
<feature type="region of interest" description="Disordered" evidence="10">
    <location>
        <begin position="1"/>
        <end position="22"/>
    </location>
</feature>
<organism evidence="12 13">
    <name type="scientific">Sitophilus oryzae</name>
    <name type="common">Rice weevil</name>
    <name type="synonym">Curculio oryzae</name>
    <dbReference type="NCBI Taxonomy" id="7048"/>
    <lineage>
        <taxon>Eukaryota</taxon>
        <taxon>Metazoa</taxon>
        <taxon>Ecdysozoa</taxon>
        <taxon>Arthropoda</taxon>
        <taxon>Hexapoda</taxon>
        <taxon>Insecta</taxon>
        <taxon>Pterygota</taxon>
        <taxon>Neoptera</taxon>
        <taxon>Endopterygota</taxon>
        <taxon>Coleoptera</taxon>
        <taxon>Polyphaga</taxon>
        <taxon>Cucujiformia</taxon>
        <taxon>Curculionidae</taxon>
        <taxon>Dryophthorinae</taxon>
        <taxon>Sitophilus</taxon>
    </lineage>
</organism>
<dbReference type="KEGG" id="soy:115891462"/>
<keyword evidence="7" id="KW-0811">Translocation</keyword>
<dbReference type="InterPro" id="IPR011993">
    <property type="entry name" value="PH-like_dom_sf"/>
</dbReference>
<dbReference type="InParanoid" id="A0A6J2YX01"/>
<keyword evidence="12" id="KW-1185">Reference proteome</keyword>
<evidence type="ECO:0000256" key="3">
    <source>
        <dbReference type="ARBA" id="ARBA00022737"/>
    </source>
</evidence>
<dbReference type="CDD" id="cd13170">
    <property type="entry name" value="RanBD_NUP50"/>
    <property type="match status" value="1"/>
</dbReference>
<evidence type="ECO:0000256" key="1">
    <source>
        <dbReference type="ARBA" id="ARBA00004567"/>
    </source>
</evidence>
<dbReference type="CTD" id="10762"/>
<dbReference type="AlphaFoldDB" id="A0A6J2YX01"/>
<keyword evidence="3" id="KW-0677">Repeat</keyword>
<dbReference type="PANTHER" id="PTHR23138">
    <property type="entry name" value="RAN BINDING PROTEIN"/>
    <property type="match status" value="1"/>
</dbReference>
<keyword evidence="6" id="KW-0007">Acetylation</keyword>
<keyword evidence="9" id="KW-0539">Nucleus</keyword>
<dbReference type="PANTHER" id="PTHR23138:SF141">
    <property type="entry name" value="NUCLEAR PORE COMPLEX PROTEIN NUP50"/>
    <property type="match status" value="1"/>
</dbReference>
<evidence type="ECO:0000313" key="12">
    <source>
        <dbReference type="Proteomes" id="UP000504635"/>
    </source>
</evidence>
<dbReference type="Gene3D" id="2.30.29.30">
    <property type="entry name" value="Pleckstrin-homology domain (PH domain)/Phosphotyrosine-binding domain (PTB)"/>
    <property type="match status" value="1"/>
</dbReference>
<protein>
    <submittedName>
        <fullName evidence="13">Nuclear pore complex protein Nup50</fullName>
    </submittedName>
</protein>
<dbReference type="GeneID" id="115891462"/>
<evidence type="ECO:0000256" key="6">
    <source>
        <dbReference type="ARBA" id="ARBA00022990"/>
    </source>
</evidence>
<evidence type="ECO:0000256" key="9">
    <source>
        <dbReference type="ARBA" id="ARBA00023242"/>
    </source>
</evidence>
<feature type="region of interest" description="Disordered" evidence="10">
    <location>
        <begin position="201"/>
        <end position="358"/>
    </location>
</feature>
<dbReference type="SMART" id="SM00160">
    <property type="entry name" value="RanBD"/>
    <property type="match status" value="1"/>
</dbReference>
<feature type="compositionally biased region" description="Basic and acidic residues" evidence="10">
    <location>
        <begin position="234"/>
        <end position="243"/>
    </location>
</feature>
<comment type="subcellular location">
    <subcellularLocation>
        <location evidence="1">Nucleus</location>
        <location evidence="1">Nuclear pore complex</location>
    </subcellularLocation>
</comment>
<feature type="domain" description="RanBD1" evidence="11">
    <location>
        <begin position="323"/>
        <end position="469"/>
    </location>
</feature>
<dbReference type="GO" id="GO:0006606">
    <property type="term" value="P:protein import into nucleus"/>
    <property type="evidence" value="ECO:0007669"/>
    <property type="project" value="TreeGrafter"/>
</dbReference>
<dbReference type="Proteomes" id="UP000504635">
    <property type="component" value="Unplaced"/>
</dbReference>
<evidence type="ECO:0000256" key="5">
    <source>
        <dbReference type="ARBA" id="ARBA00022927"/>
    </source>
</evidence>
<feature type="compositionally biased region" description="Basic and acidic residues" evidence="10">
    <location>
        <begin position="201"/>
        <end position="211"/>
    </location>
</feature>
<dbReference type="InterPro" id="IPR015007">
    <property type="entry name" value="NUP2/50/61"/>
</dbReference>
<evidence type="ECO:0000256" key="7">
    <source>
        <dbReference type="ARBA" id="ARBA00023010"/>
    </source>
</evidence>
<gene>
    <name evidence="13" type="primary">LOC115891462</name>
</gene>
<dbReference type="Pfam" id="PF08911">
    <property type="entry name" value="NUP50"/>
    <property type="match status" value="1"/>
</dbReference>
<reference evidence="13" key="1">
    <citation type="submission" date="2025-08" db="UniProtKB">
        <authorList>
            <consortium name="RefSeq"/>
        </authorList>
    </citation>
    <scope>IDENTIFICATION</scope>
    <source>
        <tissue evidence="13">Gonads</tissue>
    </source>
</reference>
<evidence type="ECO:0000256" key="4">
    <source>
        <dbReference type="ARBA" id="ARBA00022816"/>
    </source>
</evidence>
<evidence type="ECO:0000256" key="8">
    <source>
        <dbReference type="ARBA" id="ARBA00023132"/>
    </source>
</evidence>
<feature type="compositionally biased region" description="Polar residues" evidence="10">
    <location>
        <begin position="292"/>
        <end position="311"/>
    </location>
</feature>